<dbReference type="EMBL" id="RKLP01000016">
    <property type="protein sequence ID" value="RVW06949.1"/>
    <property type="molecule type" value="Genomic_DNA"/>
</dbReference>
<proteinExistence type="predicted"/>
<dbReference type="OrthoDB" id="5197650at2"/>
<accession>A0A3S3ZS06</accession>
<name>A0A3S3ZS06_9NOCA</name>
<sequence length="234" mass="26648">MNGRSTRKSTAPADTRMMGVVHDALRRDLERTEHVLQAPRIDEHQRGAVSDHTHWMMAFLHEHHRAEDHGLWPLLRRTAPDAAPVLDRMDADHARIAPEADRLDTAAAMFHDNGSPSARSEFTRSLATLEEVLLPHLRQEEDEAMPLVARNLTAAQWVQWDRTENIDPKSKWELGILGQWLGDSLDPERTDLLHHQVGPVTRFVLLHVFEAPYRRACALRWGPDVPVGPLEAPR</sequence>
<dbReference type="Pfam" id="PF01814">
    <property type="entry name" value="Hemerythrin"/>
    <property type="match status" value="1"/>
</dbReference>
<evidence type="ECO:0000259" key="1">
    <source>
        <dbReference type="Pfam" id="PF01814"/>
    </source>
</evidence>
<keyword evidence="3" id="KW-1185">Reference proteome</keyword>
<evidence type="ECO:0000313" key="2">
    <source>
        <dbReference type="EMBL" id="RVW06949.1"/>
    </source>
</evidence>
<feature type="domain" description="Hemerythrin-like" evidence="1">
    <location>
        <begin position="20"/>
        <end position="147"/>
    </location>
</feature>
<dbReference type="Proteomes" id="UP000286208">
    <property type="component" value="Unassembled WGS sequence"/>
</dbReference>
<comment type="caution">
    <text evidence="2">The sequence shown here is derived from an EMBL/GenBank/DDBJ whole genome shotgun (WGS) entry which is preliminary data.</text>
</comment>
<dbReference type="Gene3D" id="1.20.120.520">
    <property type="entry name" value="nmb1532 protein domain like"/>
    <property type="match status" value="1"/>
</dbReference>
<organism evidence="2 3">
    <name type="scientific">Prescottella agglutinans</name>
    <dbReference type="NCBI Taxonomy" id="1644129"/>
    <lineage>
        <taxon>Bacteria</taxon>
        <taxon>Bacillati</taxon>
        <taxon>Actinomycetota</taxon>
        <taxon>Actinomycetes</taxon>
        <taxon>Mycobacteriales</taxon>
        <taxon>Nocardiaceae</taxon>
        <taxon>Prescottella</taxon>
    </lineage>
</organism>
<protein>
    <submittedName>
        <fullName evidence="2">Hemerythrin domain-containing protein</fullName>
    </submittedName>
</protein>
<reference evidence="2 3" key="1">
    <citation type="submission" date="2018-11" db="EMBL/GenBank/DDBJ databases">
        <title>Rhodococcus spongicola sp. nov. and Rhodococcus xishaensis sp. nov. from marine sponges.</title>
        <authorList>
            <person name="Li L."/>
            <person name="Lin H.W."/>
        </authorList>
    </citation>
    <scope>NUCLEOTIDE SEQUENCE [LARGE SCALE GENOMIC DNA]</scope>
    <source>
        <strain evidence="2 3">CCTCC AB2014297</strain>
    </source>
</reference>
<evidence type="ECO:0000313" key="3">
    <source>
        <dbReference type="Proteomes" id="UP000286208"/>
    </source>
</evidence>
<gene>
    <name evidence="2" type="ORF">EGT67_24585</name>
</gene>
<dbReference type="CDD" id="cd12108">
    <property type="entry name" value="Hr-like"/>
    <property type="match status" value="1"/>
</dbReference>
<dbReference type="InterPro" id="IPR012312">
    <property type="entry name" value="Hemerythrin-like"/>
</dbReference>
<dbReference type="AlphaFoldDB" id="A0A3S3ZS06"/>